<evidence type="ECO:0000313" key="2">
    <source>
        <dbReference type="EMBL" id="CAE0352148.1"/>
    </source>
</evidence>
<feature type="compositionally biased region" description="Acidic residues" evidence="1">
    <location>
        <begin position="64"/>
        <end position="75"/>
    </location>
</feature>
<organism evidence="2">
    <name type="scientific">Euplotes harpa</name>
    <dbReference type="NCBI Taxonomy" id="151035"/>
    <lineage>
        <taxon>Eukaryota</taxon>
        <taxon>Sar</taxon>
        <taxon>Alveolata</taxon>
        <taxon>Ciliophora</taxon>
        <taxon>Intramacronucleata</taxon>
        <taxon>Spirotrichea</taxon>
        <taxon>Hypotrichia</taxon>
        <taxon>Euplotida</taxon>
        <taxon>Euplotidae</taxon>
        <taxon>Euplotes</taxon>
    </lineage>
</organism>
<evidence type="ECO:0000256" key="1">
    <source>
        <dbReference type="SAM" id="MobiDB-lite"/>
    </source>
</evidence>
<protein>
    <submittedName>
        <fullName evidence="2">Uncharacterized protein</fullName>
    </submittedName>
</protein>
<dbReference type="EMBL" id="HBII01026458">
    <property type="protein sequence ID" value="CAE0352148.1"/>
    <property type="molecule type" value="Transcribed_RNA"/>
</dbReference>
<proteinExistence type="predicted"/>
<gene>
    <name evidence="2" type="ORF">EHAR0213_LOCUS11064</name>
</gene>
<reference evidence="2" key="1">
    <citation type="submission" date="2021-01" db="EMBL/GenBank/DDBJ databases">
        <authorList>
            <person name="Corre E."/>
            <person name="Pelletier E."/>
            <person name="Niang G."/>
            <person name="Scheremetjew M."/>
            <person name="Finn R."/>
            <person name="Kale V."/>
            <person name="Holt S."/>
            <person name="Cochrane G."/>
            <person name="Meng A."/>
            <person name="Brown T."/>
            <person name="Cohen L."/>
        </authorList>
    </citation>
    <scope>NUCLEOTIDE SEQUENCE</scope>
    <source>
        <strain evidence="2">FSP1.4</strain>
    </source>
</reference>
<feature type="region of interest" description="Disordered" evidence="1">
    <location>
        <begin position="56"/>
        <end position="80"/>
    </location>
</feature>
<sequence>MQEAVHEAVVSRAEGMLAEVKGWMQRQGEGLERVGREVEEVRSWVSAVMWERSNGQGFSAKEGVEEEKDDEGGEEEGMRMVERMKVKMRRKMKKHVEVKSEKMELVESGSRK</sequence>
<name>A0A7S3N8J1_9SPIT</name>
<dbReference type="AlphaFoldDB" id="A0A7S3N8J1"/>
<accession>A0A7S3N8J1</accession>